<dbReference type="SUPFAM" id="SSF56281">
    <property type="entry name" value="Metallo-hydrolase/oxidoreductase"/>
    <property type="match status" value="1"/>
</dbReference>
<sequence>MNDYSPRLHVIYAGRGDAMYIEWTDTNKKKHLVLLDGGPLVYEVAPNPSGLTLYKKTNQKRLGGNNAPYSKYLFAAGQHIWKTRISNDDKVKFEPSAIINSHPHDDHLDGLLAFLNYALAKRPYDFTFNGNFYQPFCDGSRGLKNTREQLVDELEWTEGTGFEYDGIKVDYPDPKSILKWYPKPKLGGGPNYNPDKSWINLESILMRTVPAKMEVKGTMYFTGDNVGWKITAQKPPMKLSIYKIQHHGSMVNSQIQEDRNIIHAKVGKEAVVRDWFEAILSPKWNLKKKGPSKIIEILEKKHKKFVSEKRLKWYKESLDKRKKIYTYWSQSWEDGYEMGEIVGNLRPIPSTLYKEVLAEVKKIPATDPAYAAFFEGPGEKTEWWEKSTDWEAGRREFLRYMAVGQIRKFFSTFVADAYVISANYHHKHPSPETILGLALAIKDQLKNKDRTKGGTLYVTDGSAVDLRGLEGLAEATGVGWKTLSTGLTIRVLKGRCYMSLDASDDFKGLDRDTTSATEEISFDRKKIADRKNFRADVEADTSHLGERDLGPIFCSIVPPDIAQRMCLDISGDTPDLFPWSFVAPKNLLVEYAWITQGSTGPTGEDEARHLVVKQWMATENKWKTMDIWMEKITSAWGKGTKTLLYWKVAGTKKAFYIKTVSLVPTLVIEDHKSLLPPGYQLVYFVIELDSKKKLLMPPIPRLPHGPQSFRSFCMASVLDPTTISTASKAIKALTSNEILMALDLHNDFETTVLNYQIDLDKSVVEYDYDEVSVEVQSASIFFLIPDNATIQLGSETFLVKEVTFDLSWDKQDLIKAKLDVKTTTKTEVVVKRQVAGAKHASTLRKSLIGMGVKPEELTKVRLPKLLGYLINSDSKIYSLLYQKTPASLLLSGILRLVPDLDTSRARVTMLPGNMPLIHQVDIKCNLDTAVAVLQGESKPKPFDPNISFSGINLVIQTLGLSVYNATSPSETIILTGMAKFAAAKKQGLIVNLRCVIEGQDREHPEVEFTIDGTQSLHDLVTELSGTMSFTEAVPLNDKGFTLQSLSPSQVGFAVTQPVTAHSHCVLSRVWASTDFDEWQNFLPSSVPTVKGDVKVQVYNPLDANHISVGAQVNYKARMKTTPPCDIDVTFSANPLPKSDSYEFRLWISPSNQSLFIYDFLEAVGVTDTATFENLNDVFPMHSSPDTTFFIHQISLAVEKSTTSGWSFGDWSLRTSVCNFRVLPDVLTVRDGTIDTEYLDGVYHASMQADFIIEKIKTIARASFKLPQKDTVGSLSIEVPDGISVLDMIDALGLPRTLHSLPVLVKSILEVQLMYARFTIGYPVASSKDAKILGCELGFNWDDGLEIGVIGLNSVKVDISYTSSESPLGSGKTEYKFTIAAMFNKNAVMAHLSYDSAIEELSLNIEAFQTVLVTDILKTLLGDKITNALAPAIGTLAFRQGRLTIDTSPSSVVKYFKLELEETATVKVNNLTVTALLIEYKAAVSKLPEPKPASLLLLGQVRNGTAAARISISCIAKGDEPAMVKASLEPISKTEPLTLIGLLTLFGFSRPTFIEPEGCPDFFSLNVIEMSATIEIREATETERGTLIVRALDAVAVSTGTLSIFDTVTLQNIGLGVHYTKDKKDETASITAKVVGDLIIQGLQGPIRVAYIQTKEGREFHGLYIKQDAAPPLSFEKMAGQFLSPDKYAIPEHLQMPKIGLRQIEVHLVIKKSIQISGVGIMQWGYESNGVPIYLAEIGGEITIKKTNQGSLLLPEGTEYSAFITGKLTMTDFASKTEVRARLRIGSSHDPVLTAVLQKTTNDNKELVRLSQNMSSSKQLAWDWVSPDGTADISFPSTNVYLYADLSRSKGKLFLCAHIDDLGDATIFARPDTNDPTRHSYFFSVSCTNLTKIWDKTKEPVMSTFKLSQIGAQIIGYYGTVGGLMDELLLIKTAAIAEDIKIEDSSSILNTMDKEKKLDPGGWFFATVQLQQPKPSPLVKALEGSMDLNQGGVITLFANIDKCDQTRTIYGMSVNNLYLLGGTMVVSGQGTYTPAAGASQPTIAVDGQIKVLSLTKDPFTITASLTVTPTETEFSLTGKTSGPLQKPLGTMFNAQIELAILKGVIHHTEPKSAIYTFEGSGSIGSSSLKFSSLIIFDQDLKPTVVALVLLKELPDPKSSAVKQRDLTTNDVFTHIIQPNSATSPSWPTGYSGLVFKTATVYYASKDFLDSDQKLYEQGYHVSALVSFFGYDFTVSASIPLDQSGLTVAATYEGTVDLSFAKFNKATVLIITVKDESATVYGAKADLTLFMKSGFHIDLKYERGRDLYSATGSYRGTDTILGLSNPTVTLTYDNKTGLMSINNWPTYQDLKDRLSTVAFAEGLKEASGREMTCEKIVQLIFKETITTQYNMEFKGASVSDTHLLLNFSGTWDVKIVLTPPVTIVKIPLPEISIRVSKKLSLDQLGVAMAEMLVDNISSIALQLLQQPEKLATFFGALVVKEYVQQTITALICRGVDRPNVRDRADRLVEENERDVRSNRQSIDEEVARSSASSSIDVVGGSFATAEGLLDGLITLFGLMGSLVGVYSVMAPGKADDLKKKAAMAKQQKEESEVKVAELKERLVQGLSLDTRVPISSSFKDDETIMLDWSKVPLKFQADATPLSWDIIFSPRDDRNNPDAIEMSTASASRTFTTPPTRVFLSAPSIWMWVRAKATFGKTVVQGSWHPAQTLTHVPSMIPPQEVRLEGPPVINGSYLTVSMPRVAPGDYRICIVAQDDLTASRPLYSISVHITATSDFAKQVRVVEIEASPPTATGIRAVAKTLSSEPVKFHDSPYTSSQSIEILPAPLNLTASMAGLTVVATWDLAGQSQDDCELVVLNASTVEPVTTATILFQPTKEGQRLASVQDPSFQEGYHIFLAARQKSTKISAVGLYTALPFVVSNIPLWTIDAIESHYVIASKRLVLNIKSDSRAAGPLTFDVLFSGLTTVIPSSTTRHSDQSAVLDIDNLREPYPSTVQVRATNAAQVRGIFGAAWSFPSVPQDLPAPQPKISYTAGIITLAWPAIPVVNVRVMVSVQDSKTMKVLCSKMTPPSATSLMFSSQDFLIVPGMNLIFTCNSRLYNIEGSTTRVSYEIADMNKGWGTPHELIIPAPETKVTYSAVTAYSIPQPMDSTLFWASNSAKKITKLDWNTGNWLASTITSPSIDGLGFCSITNTSRHTGHKECFYIREDGIIGGFLYFGSGGGWNPQIYAFATETANLNNGGVIDAVSPNSTTSLLCWVARDGALRYSVWGNSTRAWSVANYAAGPQSATIDKAGFIKATSQDGKGVHIFYRGTGGDLRGVFCNLVSDAGSMTWKGFIIHTDPDARPRGSALCVSGVGTPIRIFWSSATGRVVEAHRDGEDLDSWKVQSVTGADSVGTSNMTAVYRDRATVCLWWITPAGAICRGDGNISTDGKISDWTVTKQLPDGTALSTTASPWPPGVTSNFYTTSHSSMMSIFWVSPDQVLMGQTWSREH</sequence>
<dbReference type="OrthoDB" id="5085674at2759"/>
<keyword evidence="1" id="KW-0175">Coiled coil</keyword>
<evidence type="ECO:0000313" key="3">
    <source>
        <dbReference type="Proteomes" id="UP000530670"/>
    </source>
</evidence>
<dbReference type="EMBL" id="JAAQRI010000231">
    <property type="protein sequence ID" value="KAF5625339.1"/>
    <property type="molecule type" value="Genomic_DNA"/>
</dbReference>
<comment type="caution">
    <text evidence="2">The sequence shown here is derived from an EMBL/GenBank/DDBJ whole genome shotgun (WGS) entry which is preliminary data.</text>
</comment>
<evidence type="ECO:0000313" key="2">
    <source>
        <dbReference type="EMBL" id="KAF5625339.1"/>
    </source>
</evidence>
<dbReference type="Gene3D" id="3.60.15.10">
    <property type="entry name" value="Ribonuclease Z/Hydroxyacylglutathione hydrolase-like"/>
    <property type="match status" value="1"/>
</dbReference>
<proteinExistence type="predicted"/>
<protein>
    <submittedName>
        <fullName evidence="2">Uncharacterized protein</fullName>
    </submittedName>
</protein>
<dbReference type="SUPFAM" id="SSF89372">
    <property type="entry name" value="Fucose-specific lectin"/>
    <property type="match status" value="1"/>
</dbReference>
<dbReference type="RefSeq" id="XP_037202908.1">
    <property type="nucleotide sequence ID" value="XM_037342861.1"/>
</dbReference>
<gene>
    <name evidence="2" type="ORF">FTJAE_10058</name>
</gene>
<feature type="coiled-coil region" evidence="1">
    <location>
        <begin position="2572"/>
        <end position="2599"/>
    </location>
</feature>
<accession>A0A8H5VLI5</accession>
<reference evidence="2 3" key="1">
    <citation type="submission" date="2020-05" db="EMBL/GenBank/DDBJ databases">
        <title>Identification and distribution of gene clusters putatively required for synthesis of sphingolipid metabolism inhibitors in phylogenetically diverse species of the filamentous fungus Fusarium.</title>
        <authorList>
            <person name="Kim H.-S."/>
            <person name="Busman M."/>
            <person name="Brown D.W."/>
            <person name="Divon H."/>
            <person name="Uhlig S."/>
            <person name="Proctor R.H."/>
        </authorList>
    </citation>
    <scope>NUCLEOTIDE SEQUENCE [LARGE SCALE GENOMIC DNA]</scope>
    <source>
        <strain evidence="2 3">NRRL 66243</strain>
    </source>
</reference>
<dbReference type="Gene3D" id="2.120.10.70">
    <property type="entry name" value="Fucose-specific lectin"/>
    <property type="match status" value="1"/>
</dbReference>
<dbReference type="GeneID" id="59295131"/>
<dbReference type="InterPro" id="IPR036866">
    <property type="entry name" value="RibonucZ/Hydroxyglut_hydro"/>
</dbReference>
<evidence type="ECO:0000256" key="1">
    <source>
        <dbReference type="SAM" id="Coils"/>
    </source>
</evidence>
<organism evidence="2 3">
    <name type="scientific">Fusarium tjaetaba</name>
    <dbReference type="NCBI Taxonomy" id="1567544"/>
    <lineage>
        <taxon>Eukaryota</taxon>
        <taxon>Fungi</taxon>
        <taxon>Dikarya</taxon>
        <taxon>Ascomycota</taxon>
        <taxon>Pezizomycotina</taxon>
        <taxon>Sordariomycetes</taxon>
        <taxon>Hypocreomycetidae</taxon>
        <taxon>Hypocreales</taxon>
        <taxon>Nectriaceae</taxon>
        <taxon>Fusarium</taxon>
        <taxon>Fusarium fujikuroi species complex</taxon>
    </lineage>
</organism>
<name>A0A8H5VLI5_9HYPO</name>
<dbReference type="Proteomes" id="UP000530670">
    <property type="component" value="Unassembled WGS sequence"/>
</dbReference>
<keyword evidence="3" id="KW-1185">Reference proteome</keyword>